<evidence type="ECO:0000259" key="3">
    <source>
        <dbReference type="PROSITE" id="PS50883"/>
    </source>
</evidence>
<dbReference type="PROSITE" id="PS50112">
    <property type="entry name" value="PAS"/>
    <property type="match status" value="1"/>
</dbReference>
<dbReference type="AlphaFoldDB" id="A0A2P7SA92"/>
<dbReference type="NCBIfam" id="TIGR00229">
    <property type="entry name" value="sensory_box"/>
    <property type="match status" value="1"/>
</dbReference>
<dbReference type="FunFam" id="3.30.70.270:FF:000001">
    <property type="entry name" value="Diguanylate cyclase domain protein"/>
    <property type="match status" value="1"/>
</dbReference>
<accession>A0A2P7SA92</accession>
<dbReference type="Pfam" id="PF13426">
    <property type="entry name" value="PAS_9"/>
    <property type="match status" value="1"/>
</dbReference>
<evidence type="ECO:0000313" key="6">
    <source>
        <dbReference type="Proteomes" id="UP000240653"/>
    </source>
</evidence>
<dbReference type="SMART" id="SM00052">
    <property type="entry name" value="EAL"/>
    <property type="match status" value="1"/>
</dbReference>
<gene>
    <name evidence="5" type="ORF">C7I85_16565</name>
</gene>
<dbReference type="Proteomes" id="UP000240653">
    <property type="component" value="Unassembled WGS sequence"/>
</dbReference>
<dbReference type="InterPro" id="IPR001633">
    <property type="entry name" value="EAL_dom"/>
</dbReference>
<keyword evidence="6" id="KW-1185">Reference proteome</keyword>
<dbReference type="PROSITE" id="PS50887">
    <property type="entry name" value="GGDEF"/>
    <property type="match status" value="1"/>
</dbReference>
<dbReference type="PANTHER" id="PTHR44757:SF2">
    <property type="entry name" value="BIOFILM ARCHITECTURE MAINTENANCE PROTEIN MBAA"/>
    <property type="match status" value="1"/>
</dbReference>
<dbReference type="Pfam" id="PF00563">
    <property type="entry name" value="EAL"/>
    <property type="match status" value="1"/>
</dbReference>
<dbReference type="InterPro" id="IPR029787">
    <property type="entry name" value="Nucleotide_cyclase"/>
</dbReference>
<reference evidence="5 6" key="1">
    <citation type="submission" date="2018-03" db="EMBL/GenBank/DDBJ databases">
        <title>The draft genome of Mesorhizobium soli JCM 19897.</title>
        <authorList>
            <person name="Li L."/>
            <person name="Liu L."/>
            <person name="Liang L."/>
            <person name="Wang T."/>
            <person name="Zhang X."/>
        </authorList>
    </citation>
    <scope>NUCLEOTIDE SEQUENCE [LARGE SCALE GENOMIC DNA]</scope>
    <source>
        <strain evidence="5 6">JCM 19897</strain>
    </source>
</reference>
<dbReference type="InterPro" id="IPR000700">
    <property type="entry name" value="PAS-assoc_C"/>
</dbReference>
<dbReference type="Gene3D" id="3.30.70.270">
    <property type="match status" value="1"/>
</dbReference>
<protein>
    <submittedName>
        <fullName evidence="5">GGDEF domain-containing protein</fullName>
    </submittedName>
</protein>
<dbReference type="Pfam" id="PF12860">
    <property type="entry name" value="PAS_7"/>
    <property type="match status" value="1"/>
</dbReference>
<feature type="domain" description="EAL" evidence="3">
    <location>
        <begin position="478"/>
        <end position="732"/>
    </location>
</feature>
<dbReference type="Pfam" id="PF00990">
    <property type="entry name" value="GGDEF"/>
    <property type="match status" value="1"/>
</dbReference>
<dbReference type="SUPFAM" id="SSF141868">
    <property type="entry name" value="EAL domain-like"/>
    <property type="match status" value="1"/>
</dbReference>
<dbReference type="Gene3D" id="3.30.450.20">
    <property type="entry name" value="PAS domain"/>
    <property type="match status" value="2"/>
</dbReference>
<dbReference type="SUPFAM" id="SSF55785">
    <property type="entry name" value="PYP-like sensor domain (PAS domain)"/>
    <property type="match status" value="2"/>
</dbReference>
<comment type="caution">
    <text evidence="5">The sequence shown here is derived from an EMBL/GenBank/DDBJ whole genome shotgun (WGS) entry which is preliminary data.</text>
</comment>
<dbReference type="CDD" id="cd01949">
    <property type="entry name" value="GGDEF"/>
    <property type="match status" value="1"/>
</dbReference>
<evidence type="ECO:0000259" key="4">
    <source>
        <dbReference type="PROSITE" id="PS50887"/>
    </source>
</evidence>
<evidence type="ECO:0000313" key="5">
    <source>
        <dbReference type="EMBL" id="PSJ59235.1"/>
    </source>
</evidence>
<feature type="domain" description="PAS" evidence="1">
    <location>
        <begin position="56"/>
        <end position="97"/>
    </location>
</feature>
<feature type="domain" description="GGDEF" evidence="4">
    <location>
        <begin position="336"/>
        <end position="469"/>
    </location>
</feature>
<dbReference type="SMART" id="SM00086">
    <property type="entry name" value="PAC"/>
    <property type="match status" value="1"/>
</dbReference>
<dbReference type="InterPro" id="IPR035965">
    <property type="entry name" value="PAS-like_dom_sf"/>
</dbReference>
<dbReference type="OrthoDB" id="9814202at2"/>
<dbReference type="InterPro" id="IPR052155">
    <property type="entry name" value="Biofilm_reg_signaling"/>
</dbReference>
<dbReference type="CDD" id="cd01948">
    <property type="entry name" value="EAL"/>
    <property type="match status" value="1"/>
</dbReference>
<dbReference type="SMART" id="SM00267">
    <property type="entry name" value="GGDEF"/>
    <property type="match status" value="1"/>
</dbReference>
<dbReference type="InterPro" id="IPR001610">
    <property type="entry name" value="PAC"/>
</dbReference>
<dbReference type="PROSITE" id="PS50883">
    <property type="entry name" value="EAL"/>
    <property type="match status" value="1"/>
</dbReference>
<proteinExistence type="predicted"/>
<dbReference type="EMBL" id="PXYL01000008">
    <property type="protein sequence ID" value="PSJ59235.1"/>
    <property type="molecule type" value="Genomic_DNA"/>
</dbReference>
<dbReference type="CDD" id="cd00130">
    <property type="entry name" value="PAS"/>
    <property type="match status" value="1"/>
</dbReference>
<dbReference type="InterPro" id="IPR000160">
    <property type="entry name" value="GGDEF_dom"/>
</dbReference>
<evidence type="ECO:0000259" key="2">
    <source>
        <dbReference type="PROSITE" id="PS50113"/>
    </source>
</evidence>
<evidence type="ECO:0000259" key="1">
    <source>
        <dbReference type="PROSITE" id="PS50112"/>
    </source>
</evidence>
<dbReference type="SUPFAM" id="SSF55073">
    <property type="entry name" value="Nucleotide cyclase"/>
    <property type="match status" value="1"/>
</dbReference>
<dbReference type="PANTHER" id="PTHR44757">
    <property type="entry name" value="DIGUANYLATE CYCLASE DGCP"/>
    <property type="match status" value="1"/>
</dbReference>
<dbReference type="GO" id="GO:0003824">
    <property type="term" value="F:catalytic activity"/>
    <property type="evidence" value="ECO:0007669"/>
    <property type="project" value="UniProtKB-ARBA"/>
</dbReference>
<sequence length="740" mass="81591">MSLDQEPASLEGGGRAGLYPATATVKKDFHRAGDKVKQIQAEFGAYKTALDRHAIVAMTDRSGTIVFVNDLFCRISGFARGELLGQKHSIVNSGLHPRQFFVDMWRTIAQGGLWHGEICNRSKDGSLYWVDTTIVPLLAPSGAGRGYVSIRYDITRRKAAEAALSAENEKRREAEGLLRDILEAIPDAVAAFDSNDRLALCNDTFKRYYKNSAPVMELGVSFESILRFGVENGQFNLAKNTPEGREAWIAARMREHRNPGKKVLQQLSDGRWLQVRERLSRTGYVVGVRSDITDLKQAELVIKRQAEHDPLTGLFNRTVLLERLADAVAASERTGRQGALMLVDLDDFKSVNDTLGHDAGDMLLVTVAQRIRGILRKSDTVARLGGDEFAIVISNLSGVDDAIRIAEKILACVRQPIDIGHRTVNANCSAGVAMFPDDGGSSKELLKHADIALYHAKGRGRGISCFFDPALRDSVERRQATGDALRTALAADEIDIALQPQVSLDHRGHVGFEALARWTVNGRQVPPGDFIPVAEDSGLIVPLGFRVLEKSMQTARRLRDLGYDPGPIAVNVAAAQLKQGGFTESVLALLQKFRLDASALEIELTENVLLDRSSDRISEALCELHAAGVAITLDDFGTGYASLSHLKRYPVSRLKIDQAFVREIQSDMCDAVIARTIISLAHNLKMTVVAEGVETEQQFRFLQAHGCDYAQGFLMSRPIERFRVEDYFRGKARIDENLTK</sequence>
<feature type="domain" description="PAC" evidence="2">
    <location>
        <begin position="114"/>
        <end position="166"/>
    </location>
</feature>
<name>A0A2P7SA92_9HYPH</name>
<dbReference type="InterPro" id="IPR035919">
    <property type="entry name" value="EAL_sf"/>
</dbReference>
<dbReference type="Gene3D" id="3.20.20.450">
    <property type="entry name" value="EAL domain"/>
    <property type="match status" value="1"/>
</dbReference>
<organism evidence="5 6">
    <name type="scientific">Pseudaminobacter soli</name>
    <name type="common">ex Li et al. 2025</name>
    <dbReference type="NCBI Taxonomy" id="1295366"/>
    <lineage>
        <taxon>Bacteria</taxon>
        <taxon>Pseudomonadati</taxon>
        <taxon>Pseudomonadota</taxon>
        <taxon>Alphaproteobacteria</taxon>
        <taxon>Hyphomicrobiales</taxon>
        <taxon>Phyllobacteriaceae</taxon>
        <taxon>Pseudaminobacter</taxon>
    </lineage>
</organism>
<dbReference type="InterPro" id="IPR000014">
    <property type="entry name" value="PAS"/>
</dbReference>
<dbReference type="InterPro" id="IPR043128">
    <property type="entry name" value="Rev_trsase/Diguanyl_cyclase"/>
</dbReference>
<dbReference type="PROSITE" id="PS50113">
    <property type="entry name" value="PAC"/>
    <property type="match status" value="1"/>
</dbReference>
<dbReference type="NCBIfam" id="TIGR00254">
    <property type="entry name" value="GGDEF"/>
    <property type="match status" value="1"/>
</dbReference>